<dbReference type="InterPro" id="IPR015946">
    <property type="entry name" value="KH_dom-like_a/b"/>
</dbReference>
<dbReference type="PANTHER" id="PTHR39624:SF2">
    <property type="entry name" value="OSMC-LIKE PROTEIN"/>
    <property type="match status" value="1"/>
</dbReference>
<dbReference type="Proteomes" id="UP000245812">
    <property type="component" value="Unassembled WGS sequence"/>
</dbReference>
<proteinExistence type="predicted"/>
<dbReference type="PANTHER" id="PTHR39624">
    <property type="entry name" value="PROTEIN INVOLVED IN RIMO-MEDIATED BETA-METHYLTHIOLATION OF RIBOSOMAL PROTEIN S12 YCAO"/>
    <property type="match status" value="1"/>
</dbReference>
<sequence length="142" mass="15009">MAASAVTATPGATPYTVVLADERAHEWLADEPRELQGADAGPMPTELLLSSLGACTAITLRMYAARKGWPLDDVRVVLRLNPQGAPADGHSEIQRQLVLHGALSAEQRERLLAVANACPVHKLLTGEIRIATTLDAPAATQG</sequence>
<evidence type="ECO:0000313" key="1">
    <source>
        <dbReference type="EMBL" id="PWK85338.1"/>
    </source>
</evidence>
<dbReference type="RefSeq" id="WP_109724206.1">
    <property type="nucleotide sequence ID" value="NZ_MSZV01000010.1"/>
</dbReference>
<evidence type="ECO:0000313" key="2">
    <source>
        <dbReference type="Proteomes" id="UP000245812"/>
    </source>
</evidence>
<keyword evidence="2" id="KW-1185">Reference proteome</keyword>
<dbReference type="AlphaFoldDB" id="A0A316HW63"/>
<dbReference type="EMBL" id="QGHC01000009">
    <property type="protein sequence ID" value="PWK85338.1"/>
    <property type="molecule type" value="Genomic_DNA"/>
</dbReference>
<dbReference type="InterPro" id="IPR036102">
    <property type="entry name" value="OsmC/Ohrsf"/>
</dbReference>
<name>A0A316HW63_9GAMM</name>
<dbReference type="InterPro" id="IPR003718">
    <property type="entry name" value="OsmC/Ohr_fam"/>
</dbReference>
<organism evidence="1 2">
    <name type="scientific">Fulvimonas soli</name>
    <dbReference type="NCBI Taxonomy" id="155197"/>
    <lineage>
        <taxon>Bacteria</taxon>
        <taxon>Pseudomonadati</taxon>
        <taxon>Pseudomonadota</taxon>
        <taxon>Gammaproteobacteria</taxon>
        <taxon>Lysobacterales</taxon>
        <taxon>Rhodanobacteraceae</taxon>
        <taxon>Fulvimonas</taxon>
    </lineage>
</organism>
<dbReference type="Gene3D" id="3.30.300.20">
    <property type="match status" value="1"/>
</dbReference>
<accession>A0A316HW63</accession>
<comment type="caution">
    <text evidence="1">The sequence shown here is derived from an EMBL/GenBank/DDBJ whole genome shotgun (WGS) entry which is preliminary data.</text>
</comment>
<protein>
    <submittedName>
        <fullName evidence="1">Putative redox protein</fullName>
    </submittedName>
</protein>
<dbReference type="OrthoDB" id="9789573at2"/>
<gene>
    <name evidence="1" type="ORF">C7456_109112</name>
</gene>
<reference evidence="1 2" key="1">
    <citation type="submission" date="2018-05" db="EMBL/GenBank/DDBJ databases">
        <title>Genomic Encyclopedia of Type Strains, Phase IV (KMG-IV): sequencing the most valuable type-strain genomes for metagenomic binning, comparative biology and taxonomic classification.</title>
        <authorList>
            <person name="Goeker M."/>
        </authorList>
    </citation>
    <scope>NUCLEOTIDE SEQUENCE [LARGE SCALE GENOMIC DNA]</scope>
    <source>
        <strain evidence="1 2">DSM 14263</strain>
    </source>
</reference>
<dbReference type="SUPFAM" id="SSF82784">
    <property type="entry name" value="OsmC-like"/>
    <property type="match status" value="1"/>
</dbReference>
<dbReference type="Pfam" id="PF02566">
    <property type="entry name" value="OsmC"/>
    <property type="match status" value="1"/>
</dbReference>